<dbReference type="EMBL" id="JAAIVB010000055">
    <property type="protein sequence ID" value="NEX62812.1"/>
    <property type="molecule type" value="Genomic_DNA"/>
</dbReference>
<evidence type="ECO:0000256" key="1">
    <source>
        <dbReference type="SAM" id="MobiDB-lite"/>
    </source>
</evidence>
<feature type="compositionally biased region" description="Basic and acidic residues" evidence="1">
    <location>
        <begin position="184"/>
        <end position="203"/>
    </location>
</feature>
<accession>A0A6B3SWM7</accession>
<organism evidence="2 3">
    <name type="scientific">Noviherbaspirillum galbum</name>
    <dbReference type="NCBI Taxonomy" id="2709383"/>
    <lineage>
        <taxon>Bacteria</taxon>
        <taxon>Pseudomonadati</taxon>
        <taxon>Pseudomonadota</taxon>
        <taxon>Betaproteobacteria</taxon>
        <taxon>Burkholderiales</taxon>
        <taxon>Oxalobacteraceae</taxon>
        <taxon>Noviherbaspirillum</taxon>
    </lineage>
</organism>
<proteinExistence type="predicted"/>
<dbReference type="Proteomes" id="UP000482155">
    <property type="component" value="Unassembled WGS sequence"/>
</dbReference>
<feature type="compositionally biased region" description="Polar residues" evidence="1">
    <location>
        <begin position="1"/>
        <end position="13"/>
    </location>
</feature>
<sequence>MTPRVSNSGTPRQQPAAAPTRNERPGPAITMTPSTLNPRRDRQAASFPVLPSPAGFRLPSRLDGNVPLEISPEQHRSPYKFAFGRFFTVCRELDIPISSLRNGPGKTGFVEQGYSFSATFTKTHCTKVPGPGGKPIRIYSESSVEVVANTGGNAHGGSYFKAVRQPGARVIARFGREGSFAPHETTRHDDLRVPGKDRLDKTQGARVGKATPTRPVFLPGDKGNFKRLLVDAVHDDPEFVFRMFVEKSGGESWREFFGRLKKGRTDEVGEEGQTVRRLDLGDVA</sequence>
<comment type="caution">
    <text evidence="2">The sequence shown here is derived from an EMBL/GenBank/DDBJ whole genome shotgun (WGS) entry which is preliminary data.</text>
</comment>
<dbReference type="AlphaFoldDB" id="A0A6B3SWM7"/>
<keyword evidence="3" id="KW-1185">Reference proteome</keyword>
<evidence type="ECO:0000313" key="2">
    <source>
        <dbReference type="EMBL" id="NEX62812.1"/>
    </source>
</evidence>
<name>A0A6B3SWM7_9BURK</name>
<gene>
    <name evidence="2" type="ORF">G3574_17140</name>
</gene>
<dbReference type="RefSeq" id="WP_163965759.1">
    <property type="nucleotide sequence ID" value="NZ_JAAIVB010000055.1"/>
</dbReference>
<protein>
    <submittedName>
        <fullName evidence="2">Uncharacterized protein</fullName>
    </submittedName>
</protein>
<reference evidence="2 3" key="1">
    <citation type="submission" date="2020-02" db="EMBL/GenBank/DDBJ databases">
        <authorList>
            <person name="Kim M.K."/>
        </authorList>
    </citation>
    <scope>NUCLEOTIDE SEQUENCE [LARGE SCALE GENOMIC DNA]</scope>
    <source>
        <strain evidence="2 3">17J57-3</strain>
    </source>
</reference>
<evidence type="ECO:0000313" key="3">
    <source>
        <dbReference type="Proteomes" id="UP000482155"/>
    </source>
</evidence>
<feature type="region of interest" description="Disordered" evidence="1">
    <location>
        <begin position="1"/>
        <end position="58"/>
    </location>
</feature>
<feature type="region of interest" description="Disordered" evidence="1">
    <location>
        <begin position="181"/>
        <end position="213"/>
    </location>
</feature>